<reference evidence="2" key="1">
    <citation type="journal article" date="2023" name="Mol. Ecol. Resour.">
        <title>Chromosome-level genome assembly of a triploid poplar Populus alba 'Berolinensis'.</title>
        <authorList>
            <person name="Chen S."/>
            <person name="Yu Y."/>
            <person name="Wang X."/>
            <person name="Wang S."/>
            <person name="Zhang T."/>
            <person name="Zhou Y."/>
            <person name="He R."/>
            <person name="Meng N."/>
            <person name="Wang Y."/>
            <person name="Liu W."/>
            <person name="Liu Z."/>
            <person name="Liu J."/>
            <person name="Guo Q."/>
            <person name="Huang H."/>
            <person name="Sederoff R.R."/>
            <person name="Wang G."/>
            <person name="Qu G."/>
            <person name="Chen S."/>
        </authorList>
    </citation>
    <scope>NUCLEOTIDE SEQUENCE</scope>
    <source>
        <strain evidence="2">SC-2020</strain>
    </source>
</reference>
<proteinExistence type="predicted"/>
<gene>
    <name evidence="2" type="ORF">NC653_030234</name>
</gene>
<accession>A0AAD6LWP1</accession>
<comment type="caution">
    <text evidence="2">The sequence shown here is derived from an EMBL/GenBank/DDBJ whole genome shotgun (WGS) entry which is preliminary data.</text>
</comment>
<evidence type="ECO:0000256" key="1">
    <source>
        <dbReference type="SAM" id="MobiDB-lite"/>
    </source>
</evidence>
<feature type="compositionally biased region" description="Polar residues" evidence="1">
    <location>
        <begin position="88"/>
        <end position="97"/>
    </location>
</feature>
<keyword evidence="3" id="KW-1185">Reference proteome</keyword>
<evidence type="ECO:0000313" key="3">
    <source>
        <dbReference type="Proteomes" id="UP001164929"/>
    </source>
</evidence>
<dbReference type="AntiFam" id="ANF00011">
    <property type="entry name" value="tRNA translation"/>
</dbReference>
<evidence type="ECO:0000313" key="2">
    <source>
        <dbReference type="EMBL" id="KAJ6974099.1"/>
    </source>
</evidence>
<feature type="region of interest" description="Disordered" evidence="1">
    <location>
        <begin position="69"/>
        <end position="114"/>
    </location>
</feature>
<dbReference type="Proteomes" id="UP001164929">
    <property type="component" value="Chromosome 13"/>
</dbReference>
<protein>
    <submittedName>
        <fullName evidence="2">Uncharacterized protein</fullName>
    </submittedName>
</protein>
<dbReference type="AlphaFoldDB" id="A0AAD6LWP1"/>
<organism evidence="2 3">
    <name type="scientific">Populus alba x Populus x berolinensis</name>
    <dbReference type="NCBI Taxonomy" id="444605"/>
    <lineage>
        <taxon>Eukaryota</taxon>
        <taxon>Viridiplantae</taxon>
        <taxon>Streptophyta</taxon>
        <taxon>Embryophyta</taxon>
        <taxon>Tracheophyta</taxon>
        <taxon>Spermatophyta</taxon>
        <taxon>Magnoliopsida</taxon>
        <taxon>eudicotyledons</taxon>
        <taxon>Gunneridae</taxon>
        <taxon>Pentapetalae</taxon>
        <taxon>rosids</taxon>
        <taxon>fabids</taxon>
        <taxon>Malpighiales</taxon>
        <taxon>Salicaceae</taxon>
        <taxon>Saliceae</taxon>
        <taxon>Populus</taxon>
    </lineage>
</organism>
<sequence length="114" mass="12430">MFLCKLGKSTQNLSTVLVDLQAVVAIFPRKVTGGRIVSILVETVTTPGCCSSKNLELRWEADTMLTGFGGKKPRNRWGKKEEECGERGSNTRPSDLQSDALPTELSPPSCSFIL</sequence>
<name>A0AAD6LWP1_9ROSI</name>
<dbReference type="EMBL" id="JAQIZT010000013">
    <property type="protein sequence ID" value="KAJ6974099.1"/>
    <property type="molecule type" value="Genomic_DNA"/>
</dbReference>